<sequence>MVYNATCLWNTLVSDSMKKHFSKCSSLLTTVLKAVHSK</sequence>
<organism evidence="1 2">
    <name type="scientific">Rattus norvegicus</name>
    <name type="common">Rat</name>
    <dbReference type="NCBI Taxonomy" id="10116"/>
    <lineage>
        <taxon>Eukaryota</taxon>
        <taxon>Metazoa</taxon>
        <taxon>Chordata</taxon>
        <taxon>Craniata</taxon>
        <taxon>Vertebrata</taxon>
        <taxon>Euteleostomi</taxon>
        <taxon>Mammalia</taxon>
        <taxon>Eutheria</taxon>
        <taxon>Euarchontoglires</taxon>
        <taxon>Glires</taxon>
        <taxon>Rodentia</taxon>
        <taxon>Myomorpha</taxon>
        <taxon>Muroidea</taxon>
        <taxon>Muridae</taxon>
        <taxon>Murinae</taxon>
        <taxon>Rattus</taxon>
    </lineage>
</organism>
<dbReference type="AlphaFoldDB" id="A6JMX2"/>
<protein>
    <submittedName>
        <fullName evidence="1">RCG53318</fullName>
    </submittedName>
</protein>
<evidence type="ECO:0000313" key="1">
    <source>
        <dbReference type="EMBL" id="EDL82621.1"/>
    </source>
</evidence>
<name>A6JMX2_RAT</name>
<dbReference type="EMBL" id="CH473992">
    <property type="protein sequence ID" value="EDL82621.1"/>
    <property type="molecule type" value="Genomic_DNA"/>
</dbReference>
<proteinExistence type="predicted"/>
<dbReference type="Proteomes" id="UP000234681">
    <property type="component" value="Chromosome 2"/>
</dbReference>
<reference evidence="2" key="1">
    <citation type="submission" date="2005-09" db="EMBL/GenBank/DDBJ databases">
        <authorList>
            <person name="Mural R.J."/>
            <person name="Li P.W."/>
            <person name="Adams M.D."/>
            <person name="Amanatides P.G."/>
            <person name="Baden-Tillson H."/>
            <person name="Barnstead M."/>
            <person name="Chin S.H."/>
            <person name="Dew I."/>
            <person name="Evans C.A."/>
            <person name="Ferriera S."/>
            <person name="Flanigan M."/>
            <person name="Fosler C."/>
            <person name="Glodek A."/>
            <person name="Gu Z."/>
            <person name="Holt R.A."/>
            <person name="Jennings D."/>
            <person name="Kraft C.L."/>
            <person name="Lu F."/>
            <person name="Nguyen T."/>
            <person name="Nusskern D.R."/>
            <person name="Pfannkoch C.M."/>
            <person name="Sitter C."/>
            <person name="Sutton G.G."/>
            <person name="Venter J.C."/>
            <person name="Wang Z."/>
            <person name="Woodage T."/>
            <person name="Zheng X.H."/>
            <person name="Zhong F."/>
        </authorList>
    </citation>
    <scope>NUCLEOTIDE SEQUENCE [LARGE SCALE GENOMIC DNA]</scope>
    <source>
        <strain>BN</strain>
        <strain evidence="2">Sprague-Dawley</strain>
    </source>
</reference>
<gene>
    <name evidence="1" type="ORF">rCG_53318</name>
</gene>
<evidence type="ECO:0000313" key="2">
    <source>
        <dbReference type="Proteomes" id="UP000234681"/>
    </source>
</evidence>
<accession>A6JMX2</accession>